<dbReference type="InParanoid" id="A0A1X7UFM4"/>
<organism evidence="2">
    <name type="scientific">Amphimedon queenslandica</name>
    <name type="common">Sponge</name>
    <dbReference type="NCBI Taxonomy" id="400682"/>
    <lineage>
        <taxon>Eukaryota</taxon>
        <taxon>Metazoa</taxon>
        <taxon>Porifera</taxon>
        <taxon>Demospongiae</taxon>
        <taxon>Heteroscleromorpha</taxon>
        <taxon>Haplosclerida</taxon>
        <taxon>Niphatidae</taxon>
        <taxon>Amphimedon</taxon>
    </lineage>
</organism>
<protein>
    <submittedName>
        <fullName evidence="2">Uncharacterized protein</fullName>
    </submittedName>
</protein>
<accession>A0A1X7UFM4</accession>
<sequence length="22" mass="2447">MLTSMSTSQRKAKSFFSSVIIP</sequence>
<dbReference type="EnsemblMetazoa" id="Aqu2.1.26258_001">
    <property type="protein sequence ID" value="Aqu2.1.26258_001"/>
    <property type="gene ID" value="Aqu2.1.26258"/>
</dbReference>
<evidence type="ECO:0000256" key="1">
    <source>
        <dbReference type="SAM" id="MobiDB-lite"/>
    </source>
</evidence>
<evidence type="ECO:0000313" key="2">
    <source>
        <dbReference type="EnsemblMetazoa" id="Aqu2.1.26258_001"/>
    </source>
</evidence>
<feature type="region of interest" description="Disordered" evidence="1">
    <location>
        <begin position="1"/>
        <end position="22"/>
    </location>
</feature>
<dbReference type="AlphaFoldDB" id="A0A1X7UFM4"/>
<reference evidence="2" key="1">
    <citation type="submission" date="2017-05" db="UniProtKB">
        <authorList>
            <consortium name="EnsemblMetazoa"/>
        </authorList>
    </citation>
    <scope>IDENTIFICATION</scope>
</reference>
<name>A0A1X7UFM4_AMPQE</name>
<proteinExistence type="predicted"/>